<dbReference type="Pfam" id="PF00004">
    <property type="entry name" value="AAA"/>
    <property type="match status" value="2"/>
</dbReference>
<keyword evidence="5" id="KW-0067">ATP-binding</keyword>
<dbReference type="EMBL" id="JAGSXJ010000009">
    <property type="protein sequence ID" value="KAH6688317.1"/>
    <property type="molecule type" value="Genomic_DNA"/>
</dbReference>
<comment type="subcellular location">
    <subcellularLocation>
        <location evidence="1">Cytoplasm</location>
    </subcellularLocation>
</comment>
<comment type="caution">
    <text evidence="8">The sequence shown here is derived from an EMBL/GenBank/DDBJ whole genome shotgun (WGS) entry which is preliminary data.</text>
</comment>
<evidence type="ECO:0000259" key="7">
    <source>
        <dbReference type="SMART" id="SM00382"/>
    </source>
</evidence>
<comment type="similarity">
    <text evidence="2">Belongs to the AAA ATPase family.</text>
</comment>
<dbReference type="InterPro" id="IPR003959">
    <property type="entry name" value="ATPase_AAA_core"/>
</dbReference>
<evidence type="ECO:0000313" key="9">
    <source>
        <dbReference type="Proteomes" id="UP000770015"/>
    </source>
</evidence>
<dbReference type="InterPro" id="IPR003960">
    <property type="entry name" value="ATPase_AAA_CS"/>
</dbReference>
<dbReference type="PROSITE" id="PS00674">
    <property type="entry name" value="AAA"/>
    <property type="match status" value="1"/>
</dbReference>
<dbReference type="PANTHER" id="PTHR23077:SF171">
    <property type="entry name" value="NUCLEAR VALOSIN-CONTAINING PROTEIN-LIKE"/>
    <property type="match status" value="1"/>
</dbReference>
<dbReference type="GO" id="GO:0005737">
    <property type="term" value="C:cytoplasm"/>
    <property type="evidence" value="ECO:0007669"/>
    <property type="project" value="UniProtKB-SubCell"/>
</dbReference>
<evidence type="ECO:0000313" key="8">
    <source>
        <dbReference type="EMBL" id="KAH6688317.1"/>
    </source>
</evidence>
<feature type="domain" description="AAA+ ATPase" evidence="7">
    <location>
        <begin position="221"/>
        <end position="363"/>
    </location>
</feature>
<dbReference type="InterPro" id="IPR050168">
    <property type="entry name" value="AAA_ATPase_domain"/>
</dbReference>
<gene>
    <name evidence="8" type="ORF">F5X68DRAFT_268362</name>
</gene>
<feature type="region of interest" description="Disordered" evidence="6">
    <location>
        <begin position="77"/>
        <end position="179"/>
    </location>
</feature>
<keyword evidence="3" id="KW-0963">Cytoplasm</keyword>
<dbReference type="InterPro" id="IPR027417">
    <property type="entry name" value="P-loop_NTPase"/>
</dbReference>
<evidence type="ECO:0000256" key="5">
    <source>
        <dbReference type="ARBA" id="ARBA00022840"/>
    </source>
</evidence>
<dbReference type="SUPFAM" id="SSF52540">
    <property type="entry name" value="P-loop containing nucleoside triphosphate hydrolases"/>
    <property type="match status" value="2"/>
</dbReference>
<dbReference type="GO" id="GO:0042254">
    <property type="term" value="P:ribosome biogenesis"/>
    <property type="evidence" value="ECO:0007669"/>
    <property type="project" value="TreeGrafter"/>
</dbReference>
<keyword evidence="9" id="KW-1185">Reference proteome</keyword>
<evidence type="ECO:0000256" key="4">
    <source>
        <dbReference type="ARBA" id="ARBA00022741"/>
    </source>
</evidence>
<feature type="domain" description="AAA+ ATPase" evidence="7">
    <location>
        <begin position="535"/>
        <end position="671"/>
    </location>
</feature>
<dbReference type="Gene3D" id="1.10.8.60">
    <property type="match status" value="2"/>
</dbReference>
<keyword evidence="4" id="KW-0547">Nucleotide-binding</keyword>
<dbReference type="GO" id="GO:1990275">
    <property type="term" value="F:preribosome binding"/>
    <property type="evidence" value="ECO:0007669"/>
    <property type="project" value="TreeGrafter"/>
</dbReference>
<sequence>MAPRPKQSLRQGLDRDVYQIVKKLEDERAQNPPKNGRKRARLAVDDVYEIIKKSNSSLSRQKRKPLEDAIERVLEFHRQEADDSDSEADIEVEENKSNKPEDRFLLNRQMVKHWGNPSNSTPTAQGADGKSVKKRRLSLESEANGVEAVSEGGRTPKTNGVSSEAQVKSTKKVQKPSKYGSELVTPGNIVLGGLNHELALLDRQLFSYLQQPEDYQRWKDLPIGFLITGPPGTGKKSLVRALAASTSTPVVPLGRYLKDAMRSPEKAGKIIVDCFEEAKRCAPCVILVERLHELVGKSGSGQNDFDQEVILQLETGMRNLREWDSDGNKPVVVVATTSRPELIDTSLRKPDSFSRTINIKVPNVDAREDIFRALTHDIELPPNFDYKALAIRTHGFVGEDIRSVISIANSRGKDRLMDMEHQRARRVLDENEASPTPVLENQPSWGRNNEDRQVWYDFISHPAYTTPTTVHLTEEDFIAAAAEHTPYMRRMGFSDIPSTSWAEVGGLQSVRDAIQISIIRRIKEPQLFAKLGRQRPAGVLLFGPPGCGKTLVARAVANDAKASFILIKGPELLNKYVGESERAIRELFMRAKSCAPCILFFDEMDSLVPKRENTTTEAGARVVNALLAELDGGDDRGQVYVIGTSNRPDMIDPAILRPGRLDKLLFIDLPTEDERVDILRAIYRSSKVDIPDEDATMGGQDEDDHIEAIARDPRCKGFSGADLYGLYKNALDDCILRWTSGDPVITKENWEVALSKTRPSVNNPETYRRLAAKLHHQS</sequence>
<dbReference type="GO" id="GO:0016887">
    <property type="term" value="F:ATP hydrolysis activity"/>
    <property type="evidence" value="ECO:0007669"/>
    <property type="project" value="InterPro"/>
</dbReference>
<evidence type="ECO:0000256" key="6">
    <source>
        <dbReference type="SAM" id="MobiDB-lite"/>
    </source>
</evidence>
<dbReference type="InterPro" id="IPR003593">
    <property type="entry name" value="AAA+_ATPase"/>
</dbReference>
<dbReference type="Gene3D" id="3.40.50.300">
    <property type="entry name" value="P-loop containing nucleotide triphosphate hydrolases"/>
    <property type="match status" value="2"/>
</dbReference>
<dbReference type="Proteomes" id="UP000770015">
    <property type="component" value="Unassembled WGS sequence"/>
</dbReference>
<dbReference type="PANTHER" id="PTHR23077">
    <property type="entry name" value="AAA-FAMILY ATPASE"/>
    <property type="match status" value="1"/>
</dbReference>
<dbReference type="GO" id="GO:0003723">
    <property type="term" value="F:RNA binding"/>
    <property type="evidence" value="ECO:0007669"/>
    <property type="project" value="TreeGrafter"/>
</dbReference>
<dbReference type="SMART" id="SM00382">
    <property type="entry name" value="AAA"/>
    <property type="match status" value="2"/>
</dbReference>
<dbReference type="GO" id="GO:0005524">
    <property type="term" value="F:ATP binding"/>
    <property type="evidence" value="ECO:0007669"/>
    <property type="project" value="UniProtKB-KW"/>
</dbReference>
<feature type="compositionally biased region" description="Basic and acidic residues" evidence="6">
    <location>
        <begin position="93"/>
        <end position="105"/>
    </location>
</feature>
<feature type="compositionally biased region" description="Acidic residues" evidence="6">
    <location>
        <begin position="82"/>
        <end position="92"/>
    </location>
</feature>
<dbReference type="AlphaFoldDB" id="A0A9P9ABP3"/>
<feature type="compositionally biased region" description="Polar residues" evidence="6">
    <location>
        <begin position="156"/>
        <end position="168"/>
    </location>
</feature>
<dbReference type="GO" id="GO:0005634">
    <property type="term" value="C:nucleus"/>
    <property type="evidence" value="ECO:0007669"/>
    <property type="project" value="TreeGrafter"/>
</dbReference>
<reference evidence="8" key="1">
    <citation type="journal article" date="2021" name="Nat. Commun.">
        <title>Genetic determinants of endophytism in the Arabidopsis root mycobiome.</title>
        <authorList>
            <person name="Mesny F."/>
            <person name="Miyauchi S."/>
            <person name="Thiergart T."/>
            <person name="Pickel B."/>
            <person name="Atanasova L."/>
            <person name="Karlsson M."/>
            <person name="Huettel B."/>
            <person name="Barry K.W."/>
            <person name="Haridas S."/>
            <person name="Chen C."/>
            <person name="Bauer D."/>
            <person name="Andreopoulos W."/>
            <person name="Pangilinan J."/>
            <person name="LaButti K."/>
            <person name="Riley R."/>
            <person name="Lipzen A."/>
            <person name="Clum A."/>
            <person name="Drula E."/>
            <person name="Henrissat B."/>
            <person name="Kohler A."/>
            <person name="Grigoriev I.V."/>
            <person name="Martin F.M."/>
            <person name="Hacquard S."/>
        </authorList>
    </citation>
    <scope>NUCLEOTIDE SEQUENCE</scope>
    <source>
        <strain evidence="8">MPI-SDFR-AT-0117</strain>
    </source>
</reference>
<dbReference type="FunFam" id="3.40.50.300:FF:000567">
    <property type="entry name" value="ATPase, AAA family protein"/>
    <property type="match status" value="1"/>
</dbReference>
<accession>A0A9P9ABP3</accession>
<evidence type="ECO:0000256" key="2">
    <source>
        <dbReference type="ARBA" id="ARBA00006914"/>
    </source>
</evidence>
<name>A0A9P9ABP3_9PEZI</name>
<organism evidence="8 9">
    <name type="scientific">Plectosphaerella plurivora</name>
    <dbReference type="NCBI Taxonomy" id="936078"/>
    <lineage>
        <taxon>Eukaryota</taxon>
        <taxon>Fungi</taxon>
        <taxon>Dikarya</taxon>
        <taxon>Ascomycota</taxon>
        <taxon>Pezizomycotina</taxon>
        <taxon>Sordariomycetes</taxon>
        <taxon>Hypocreomycetidae</taxon>
        <taxon>Glomerellales</taxon>
        <taxon>Plectosphaerellaceae</taxon>
        <taxon>Plectosphaerella</taxon>
    </lineage>
</organism>
<evidence type="ECO:0000256" key="3">
    <source>
        <dbReference type="ARBA" id="ARBA00022490"/>
    </source>
</evidence>
<protein>
    <submittedName>
        <fullName evidence="8">Ribosome biogenesis ATPase RIX7</fullName>
    </submittedName>
</protein>
<proteinExistence type="inferred from homology"/>
<evidence type="ECO:0000256" key="1">
    <source>
        <dbReference type="ARBA" id="ARBA00004496"/>
    </source>
</evidence>
<dbReference type="OrthoDB" id="27435at2759"/>